<dbReference type="AlphaFoldDB" id="A0A0K8RGB5"/>
<evidence type="ECO:0000313" key="2">
    <source>
        <dbReference type="EMBL" id="JAA69913.1"/>
    </source>
</evidence>
<sequence length="249" mass="28476">MHLLWIFALQMCTIIKGEIILPTRDYRQLLKAEEGTEVYMNQDASNSGNSSFREETHQEKQDFFNRILRKTILGNKLDPLRIHNYTTSSTWVLITITTTFYDIAICGLSSARRSGPNFIRADENGTRVRLDLMTDELRSTVYANVTALLWECSMKIILEAKSLSVKVALAETMTGKLEVTSFEAKMKDVRMEFTEIGDHSSVYETAKSQVESSIKTLLTTDFNATIYKVIKTQVERLNTYVYQHTTAKL</sequence>
<feature type="signal peptide" evidence="1">
    <location>
        <begin position="1"/>
        <end position="17"/>
    </location>
</feature>
<proteinExistence type="evidence at transcript level"/>
<dbReference type="Gene3D" id="3.15.10.10">
    <property type="entry name" value="Bactericidal permeability-increasing protein, domain 1"/>
    <property type="match status" value="1"/>
</dbReference>
<keyword evidence="1" id="KW-0732">Signal</keyword>
<name>A0A0K8RGB5_IXORI</name>
<accession>A0A0K8RGB5</accession>
<protein>
    <submittedName>
        <fullName evidence="2">Putative glycine rich protein</fullName>
    </submittedName>
</protein>
<evidence type="ECO:0000256" key="1">
    <source>
        <dbReference type="SAM" id="SignalP"/>
    </source>
</evidence>
<reference evidence="2" key="1">
    <citation type="submission" date="2012-12" db="EMBL/GenBank/DDBJ databases">
        <title>Identification and characterization of a phenylalanine ammonia-lyase gene family in Isatis indigotica Fort.</title>
        <authorList>
            <person name="Liu Q."/>
            <person name="Chen J."/>
            <person name="Zhou X."/>
            <person name="Di P."/>
            <person name="Xiao Y."/>
            <person name="Xuan H."/>
            <person name="Zhang L."/>
            <person name="Chen W."/>
        </authorList>
    </citation>
    <scope>NUCLEOTIDE SEQUENCE</scope>
    <source>
        <tissue evidence="2">Salivary gland</tissue>
    </source>
</reference>
<feature type="chain" id="PRO_5005517861" evidence="1">
    <location>
        <begin position="18"/>
        <end position="249"/>
    </location>
</feature>
<dbReference type="EMBL" id="GADI01003895">
    <property type="protein sequence ID" value="JAA69913.1"/>
    <property type="molecule type" value="mRNA"/>
</dbReference>
<organism evidence="2">
    <name type="scientific">Ixodes ricinus</name>
    <name type="common">Common tick</name>
    <name type="synonym">Acarus ricinus</name>
    <dbReference type="NCBI Taxonomy" id="34613"/>
    <lineage>
        <taxon>Eukaryota</taxon>
        <taxon>Metazoa</taxon>
        <taxon>Ecdysozoa</taxon>
        <taxon>Arthropoda</taxon>
        <taxon>Chelicerata</taxon>
        <taxon>Arachnida</taxon>
        <taxon>Acari</taxon>
        <taxon>Parasitiformes</taxon>
        <taxon>Ixodida</taxon>
        <taxon>Ixodoidea</taxon>
        <taxon>Ixodidae</taxon>
        <taxon>Ixodinae</taxon>
        <taxon>Ixodes</taxon>
    </lineage>
</organism>